<dbReference type="GO" id="GO:0003951">
    <property type="term" value="F:NAD+ kinase activity"/>
    <property type="evidence" value="ECO:0007669"/>
    <property type="project" value="UniProtKB-UniRule"/>
</dbReference>
<keyword evidence="3 6" id="KW-0521">NADP</keyword>
<feature type="binding site" evidence="6">
    <location>
        <position position="155"/>
    </location>
    <ligand>
        <name>NAD(+)</name>
        <dbReference type="ChEBI" id="CHEBI:57540"/>
    </ligand>
</feature>
<evidence type="ECO:0000313" key="7">
    <source>
        <dbReference type="EMBL" id="OGN22313.1"/>
    </source>
</evidence>
<comment type="similarity">
    <text evidence="6">Belongs to the NAD kinase family.</text>
</comment>
<keyword evidence="6" id="KW-0547">Nucleotide-binding</keyword>
<dbReference type="GO" id="GO:0005737">
    <property type="term" value="C:cytoplasm"/>
    <property type="evidence" value="ECO:0007669"/>
    <property type="project" value="UniProtKB-SubCell"/>
</dbReference>
<feature type="binding site" evidence="6">
    <location>
        <begin position="129"/>
        <end position="130"/>
    </location>
    <ligand>
        <name>NAD(+)</name>
        <dbReference type="ChEBI" id="CHEBI:57540"/>
    </ligand>
</feature>
<feature type="active site" description="Proton acceptor" evidence="6">
    <location>
        <position position="53"/>
    </location>
</feature>
<dbReference type="GO" id="GO:0046872">
    <property type="term" value="F:metal ion binding"/>
    <property type="evidence" value="ECO:0007669"/>
    <property type="project" value="UniProtKB-UniRule"/>
</dbReference>
<proteinExistence type="inferred from homology"/>
<dbReference type="STRING" id="1802694.A2918_00120"/>
<comment type="cofactor">
    <cofactor evidence="6">
        <name>a divalent metal cation</name>
        <dbReference type="ChEBI" id="CHEBI:60240"/>
    </cofactor>
</comment>
<dbReference type="GO" id="GO:0006741">
    <property type="term" value="P:NADP+ biosynthetic process"/>
    <property type="evidence" value="ECO:0007669"/>
    <property type="project" value="UniProtKB-UniRule"/>
</dbReference>
<evidence type="ECO:0000313" key="8">
    <source>
        <dbReference type="Proteomes" id="UP000178227"/>
    </source>
</evidence>
<dbReference type="GO" id="GO:0019674">
    <property type="term" value="P:NAD+ metabolic process"/>
    <property type="evidence" value="ECO:0007669"/>
    <property type="project" value="InterPro"/>
</dbReference>
<keyword evidence="6" id="KW-0067">ATP-binding</keyword>
<keyword evidence="1 6" id="KW-0808">Transferase</keyword>
<dbReference type="Proteomes" id="UP000178227">
    <property type="component" value="Unassembled WGS sequence"/>
</dbReference>
<dbReference type="Gene3D" id="2.60.200.30">
    <property type="entry name" value="Probable inorganic polyphosphate/atp-NAD kinase, domain 2"/>
    <property type="match status" value="1"/>
</dbReference>
<keyword evidence="4 6" id="KW-0520">NAD</keyword>
<dbReference type="GO" id="GO:0005524">
    <property type="term" value="F:ATP binding"/>
    <property type="evidence" value="ECO:0007669"/>
    <property type="project" value="UniProtKB-KW"/>
</dbReference>
<dbReference type="InterPro" id="IPR017437">
    <property type="entry name" value="ATP-NAD_kinase_PpnK-typ_C"/>
</dbReference>
<keyword evidence="2 6" id="KW-0418">Kinase</keyword>
<dbReference type="InterPro" id="IPR017438">
    <property type="entry name" value="ATP-NAD_kinase_N"/>
</dbReference>
<dbReference type="PANTHER" id="PTHR20275">
    <property type="entry name" value="NAD KINASE"/>
    <property type="match status" value="1"/>
</dbReference>
<evidence type="ECO:0000256" key="3">
    <source>
        <dbReference type="ARBA" id="ARBA00022857"/>
    </source>
</evidence>
<reference evidence="7 8" key="1">
    <citation type="journal article" date="2016" name="Nat. Commun.">
        <title>Thousands of microbial genomes shed light on interconnected biogeochemical processes in an aquifer system.</title>
        <authorList>
            <person name="Anantharaman K."/>
            <person name="Brown C.T."/>
            <person name="Hug L.A."/>
            <person name="Sharon I."/>
            <person name="Castelle C.J."/>
            <person name="Probst A.J."/>
            <person name="Thomas B.C."/>
            <person name="Singh A."/>
            <person name="Wilkins M.J."/>
            <person name="Karaoz U."/>
            <person name="Brodie E.L."/>
            <person name="Williams K.H."/>
            <person name="Hubbard S.S."/>
            <person name="Banfield J.F."/>
        </authorList>
    </citation>
    <scope>NUCLEOTIDE SEQUENCE [LARGE SCALE GENOMIC DNA]</scope>
</reference>
<evidence type="ECO:0000256" key="1">
    <source>
        <dbReference type="ARBA" id="ARBA00022679"/>
    </source>
</evidence>
<dbReference type="HAMAP" id="MF_00361">
    <property type="entry name" value="NAD_kinase"/>
    <property type="match status" value="1"/>
</dbReference>
<comment type="caution">
    <text evidence="7">The sequence shown here is derived from an EMBL/GenBank/DDBJ whole genome shotgun (WGS) entry which is preliminary data.</text>
</comment>
<dbReference type="Gene3D" id="3.40.50.10330">
    <property type="entry name" value="Probable inorganic polyphosphate/atp-NAD kinase, domain 1"/>
    <property type="match status" value="1"/>
</dbReference>
<protein>
    <recommendedName>
        <fullName evidence="6">NAD kinase</fullName>
        <ecNumber evidence="6">2.7.1.23</ecNumber>
    </recommendedName>
    <alternativeName>
        <fullName evidence="6">ATP-dependent NAD kinase</fullName>
    </alternativeName>
</protein>
<dbReference type="EC" id="2.7.1.23" evidence="6"/>
<comment type="subcellular location">
    <subcellularLocation>
        <location evidence="6">Cytoplasm</location>
    </subcellularLocation>
</comment>
<dbReference type="InterPro" id="IPR002504">
    <property type="entry name" value="NADK"/>
</dbReference>
<accession>A0A1F8GAG2</accession>
<sequence>MDSQELKISFFCRKNNKVALAWADKIKKYVNKKHIRASFVDKNPEVLIVLGGDGTIIEATRKFHHKSNPLILGLNLGNVGFLASVRSPKDFLSSIDKFLSGKFSVSERTIVSAEIFRKGQKVFGTEVVNEVVVQSILGMVDLEVLVGGNSIRNIRGSGVLVATATGSTAYNLSAHGPLVMPNIKCLVITEIMDHNVPTPSIVVKYNEQVVVKVSGFRQKGVLSISKNKKKADVVLIADGAKVFPLERGDMIEIKSLNHLVKFAEIEKGYFFKSLKDKFSVR</sequence>
<feature type="binding site" evidence="6">
    <location>
        <begin position="53"/>
        <end position="54"/>
    </location>
    <ligand>
        <name>NAD(+)</name>
        <dbReference type="ChEBI" id="CHEBI:57540"/>
    </ligand>
</feature>
<feature type="binding site" evidence="6">
    <location>
        <begin position="168"/>
        <end position="173"/>
    </location>
    <ligand>
        <name>NAD(+)</name>
        <dbReference type="ChEBI" id="CHEBI:57540"/>
    </ligand>
</feature>
<keyword evidence="6" id="KW-0963">Cytoplasm</keyword>
<comment type="caution">
    <text evidence="6">Lacks conserved residue(s) required for the propagation of feature annotation.</text>
</comment>
<dbReference type="AlphaFoldDB" id="A0A1F8GAG2"/>
<dbReference type="PANTHER" id="PTHR20275:SF0">
    <property type="entry name" value="NAD KINASE"/>
    <property type="match status" value="1"/>
</dbReference>
<evidence type="ECO:0000256" key="2">
    <source>
        <dbReference type="ARBA" id="ARBA00022777"/>
    </source>
</evidence>
<evidence type="ECO:0000256" key="5">
    <source>
        <dbReference type="ARBA" id="ARBA00047925"/>
    </source>
</evidence>
<evidence type="ECO:0000256" key="6">
    <source>
        <dbReference type="HAMAP-Rule" id="MF_00361"/>
    </source>
</evidence>
<dbReference type="InterPro" id="IPR016064">
    <property type="entry name" value="NAD/diacylglycerol_kinase_sf"/>
</dbReference>
<dbReference type="EMBL" id="MGKI01000012">
    <property type="protein sequence ID" value="OGN22313.1"/>
    <property type="molecule type" value="Genomic_DNA"/>
</dbReference>
<dbReference type="Pfam" id="PF20143">
    <property type="entry name" value="NAD_kinase_C"/>
    <property type="match status" value="1"/>
</dbReference>
<comment type="catalytic activity">
    <reaction evidence="5 6">
        <text>NAD(+) + ATP = ADP + NADP(+) + H(+)</text>
        <dbReference type="Rhea" id="RHEA:18629"/>
        <dbReference type="ChEBI" id="CHEBI:15378"/>
        <dbReference type="ChEBI" id="CHEBI:30616"/>
        <dbReference type="ChEBI" id="CHEBI:57540"/>
        <dbReference type="ChEBI" id="CHEBI:58349"/>
        <dbReference type="ChEBI" id="CHEBI:456216"/>
        <dbReference type="EC" id="2.7.1.23"/>
    </reaction>
</comment>
<dbReference type="Pfam" id="PF01513">
    <property type="entry name" value="NAD_kinase"/>
    <property type="match status" value="1"/>
</dbReference>
<dbReference type="SUPFAM" id="SSF111331">
    <property type="entry name" value="NAD kinase/diacylglycerol kinase-like"/>
    <property type="match status" value="1"/>
</dbReference>
<organism evidence="7 8">
    <name type="scientific">Candidatus Yanofskybacteria bacterium RIFCSPLOWO2_01_FULL_42_49</name>
    <dbReference type="NCBI Taxonomy" id="1802694"/>
    <lineage>
        <taxon>Bacteria</taxon>
        <taxon>Candidatus Yanofskyibacteriota</taxon>
    </lineage>
</organism>
<name>A0A1F8GAG2_9BACT</name>
<comment type="function">
    <text evidence="6">Involved in the regulation of the intracellular balance of NAD and NADP, and is a key enzyme in the biosynthesis of NADP. Catalyzes specifically the phosphorylation on 2'-hydroxyl of the adenosine moiety of NAD to yield NADP.</text>
</comment>
<dbReference type="GO" id="GO:0051287">
    <property type="term" value="F:NAD binding"/>
    <property type="evidence" value="ECO:0007669"/>
    <property type="project" value="UniProtKB-ARBA"/>
</dbReference>
<evidence type="ECO:0000256" key="4">
    <source>
        <dbReference type="ARBA" id="ARBA00023027"/>
    </source>
</evidence>
<gene>
    <name evidence="6" type="primary">nadK</name>
    <name evidence="7" type="ORF">A2918_00120</name>
</gene>